<feature type="domain" description="ABC transporter" evidence="11">
    <location>
        <begin position="36"/>
        <end position="261"/>
    </location>
</feature>
<dbReference type="GO" id="GO:0005524">
    <property type="term" value="F:ATP binding"/>
    <property type="evidence" value="ECO:0007669"/>
    <property type="project" value="UniProtKB-KW"/>
</dbReference>
<proteinExistence type="inferred from homology"/>
<name>D2S9S5_GEOOG</name>
<gene>
    <name evidence="12" type="ordered locus">Gobs_1027</name>
</gene>
<evidence type="ECO:0000256" key="3">
    <source>
        <dbReference type="ARBA" id="ARBA00022448"/>
    </source>
</evidence>
<dbReference type="GO" id="GO:0046677">
    <property type="term" value="P:response to antibiotic"/>
    <property type="evidence" value="ECO:0007669"/>
    <property type="project" value="UniProtKB-KW"/>
</dbReference>
<dbReference type="FunFam" id="3.40.50.300:FF:000589">
    <property type="entry name" value="ABC transporter, ATP-binding subunit"/>
    <property type="match status" value="1"/>
</dbReference>
<dbReference type="GO" id="GO:0005886">
    <property type="term" value="C:plasma membrane"/>
    <property type="evidence" value="ECO:0007669"/>
    <property type="project" value="UniProtKB-SubCell"/>
</dbReference>
<dbReference type="InterPro" id="IPR050763">
    <property type="entry name" value="ABC_transporter_ATP-binding"/>
</dbReference>
<keyword evidence="13" id="KW-1185">Reference proteome</keyword>
<reference evidence="13" key="2">
    <citation type="submission" date="2010-01" db="EMBL/GenBank/DDBJ databases">
        <title>The complete genome of Geodermatophilus obscurus DSM 43160.</title>
        <authorList>
            <consortium name="US DOE Joint Genome Institute (JGI-PGF)"/>
            <person name="Lucas S."/>
            <person name="Copeland A."/>
            <person name="Lapidus A."/>
            <person name="Glavina del Rio T."/>
            <person name="Dalin E."/>
            <person name="Tice H."/>
            <person name="Bruce D."/>
            <person name="Goodwin L."/>
            <person name="Pitluck S."/>
            <person name="Kyrpides N."/>
            <person name="Mavromatis K."/>
            <person name="Ivanova N."/>
            <person name="Munk A.C."/>
            <person name="Brettin T."/>
            <person name="Detter J.C."/>
            <person name="Han C."/>
            <person name="Larimer F."/>
            <person name="Land M."/>
            <person name="Hauser L."/>
            <person name="Markowitz V."/>
            <person name="Cheng J.-F."/>
            <person name="Hugenholtz P."/>
            <person name="Woyke T."/>
            <person name="Wu D."/>
            <person name="Jando M."/>
            <person name="Schneider S."/>
            <person name="Klenk H.-P."/>
            <person name="Eisen J.A."/>
        </authorList>
    </citation>
    <scope>NUCLEOTIDE SEQUENCE [LARGE SCALE GENOMIC DNA]</scope>
    <source>
        <strain evidence="13">ATCC 25078 / DSM 43160 / JCM 3152 / KCC A-0152 / KCTC 9177 / NBRC 13315 / NRRL B-3577 / G-20</strain>
    </source>
</reference>
<comment type="subcellular location">
    <subcellularLocation>
        <location evidence="1">Cell membrane</location>
        <topology evidence="1">Peripheral membrane protein</topology>
    </subcellularLocation>
</comment>
<dbReference type="InterPro" id="IPR027417">
    <property type="entry name" value="P-loop_NTPase"/>
</dbReference>
<evidence type="ECO:0000256" key="10">
    <source>
        <dbReference type="SAM" id="MobiDB-lite"/>
    </source>
</evidence>
<dbReference type="InterPro" id="IPR003439">
    <property type="entry name" value="ABC_transporter-like_ATP-bd"/>
</dbReference>
<sequence length="317" mass="33157">MQKDSLPTILRLPAVPGREPPALALSGTAPDDPPAVRVRGLVKRYGGRAVVDGVDLDVRRGEVFALLGPNGAGKTTTIEVLEGVRRRDGGAVAVLGEDPGRAGRAWRDRVGVVGQSTGVGNALTVRETLDHFARYHGTAQDTGALVEAVGLTGAAGTRVSRLSGGQRRRLEVALGVQGRPELLFLDEPTTGMDPVARRQFWELVRGLRAGGTTVVLTTHYLDEAAALADRVGVLAAGRLVDVAPPDELGAGLRRAATVRWADSGGVREVVTEEPAAVLRDLLAAHPAGEVPGLTVTRPGLEDVYLSLVGATPEEASR</sequence>
<evidence type="ECO:0000256" key="8">
    <source>
        <dbReference type="ARBA" id="ARBA00023136"/>
    </source>
</evidence>
<dbReference type="PANTHER" id="PTHR42711">
    <property type="entry name" value="ABC TRANSPORTER ATP-BINDING PROTEIN"/>
    <property type="match status" value="1"/>
</dbReference>
<evidence type="ECO:0000259" key="11">
    <source>
        <dbReference type="PROSITE" id="PS50893"/>
    </source>
</evidence>
<dbReference type="OrthoDB" id="9804819at2"/>
<keyword evidence="7" id="KW-1278">Translocase</keyword>
<dbReference type="SMART" id="SM00382">
    <property type="entry name" value="AAA"/>
    <property type="match status" value="1"/>
</dbReference>
<dbReference type="AlphaFoldDB" id="D2S9S5"/>
<evidence type="ECO:0000313" key="12">
    <source>
        <dbReference type="EMBL" id="ADB73788.1"/>
    </source>
</evidence>
<dbReference type="PROSITE" id="PS00211">
    <property type="entry name" value="ABC_TRANSPORTER_1"/>
    <property type="match status" value="1"/>
</dbReference>
<evidence type="ECO:0000313" key="13">
    <source>
        <dbReference type="Proteomes" id="UP000001382"/>
    </source>
</evidence>
<dbReference type="PROSITE" id="PS50893">
    <property type="entry name" value="ABC_TRANSPORTER_2"/>
    <property type="match status" value="1"/>
</dbReference>
<dbReference type="InterPro" id="IPR003593">
    <property type="entry name" value="AAA+_ATPase"/>
</dbReference>
<dbReference type="RefSeq" id="WP_012947229.1">
    <property type="nucleotide sequence ID" value="NC_013757.1"/>
</dbReference>
<feature type="region of interest" description="Disordered" evidence="10">
    <location>
        <begin position="1"/>
        <end position="31"/>
    </location>
</feature>
<dbReference type="GO" id="GO:0016887">
    <property type="term" value="F:ATP hydrolysis activity"/>
    <property type="evidence" value="ECO:0007669"/>
    <property type="project" value="InterPro"/>
</dbReference>
<dbReference type="InterPro" id="IPR017871">
    <property type="entry name" value="ABC_transporter-like_CS"/>
</dbReference>
<organism evidence="12 13">
    <name type="scientific">Geodermatophilus obscurus (strain ATCC 25078 / DSM 43160 / JCM 3152 / CCUG 61914 / KCC A-0152 / KCTC 9177 / NBRC 13315 / NRRL B-3577 / G-20)</name>
    <dbReference type="NCBI Taxonomy" id="526225"/>
    <lineage>
        <taxon>Bacteria</taxon>
        <taxon>Bacillati</taxon>
        <taxon>Actinomycetota</taxon>
        <taxon>Actinomycetes</taxon>
        <taxon>Geodermatophilales</taxon>
        <taxon>Geodermatophilaceae</taxon>
        <taxon>Geodermatophilus</taxon>
    </lineage>
</organism>
<dbReference type="EMBL" id="CP001867">
    <property type="protein sequence ID" value="ADB73788.1"/>
    <property type="molecule type" value="Genomic_DNA"/>
</dbReference>
<comment type="similarity">
    <text evidence="2">Belongs to the ABC transporter superfamily.</text>
</comment>
<dbReference type="STRING" id="526225.Gobs_1027"/>
<keyword evidence="6" id="KW-0067">ATP-binding</keyword>
<dbReference type="eggNOG" id="COG1131">
    <property type="taxonomic scope" value="Bacteria"/>
</dbReference>
<dbReference type="HOGENOM" id="CLU_000604_1_2_11"/>
<dbReference type="Proteomes" id="UP000001382">
    <property type="component" value="Chromosome"/>
</dbReference>
<accession>D2S9S5</accession>
<dbReference type="Pfam" id="PF00005">
    <property type="entry name" value="ABC_tran"/>
    <property type="match status" value="1"/>
</dbReference>
<evidence type="ECO:0000256" key="5">
    <source>
        <dbReference type="ARBA" id="ARBA00022741"/>
    </source>
</evidence>
<dbReference type="PANTHER" id="PTHR42711:SF5">
    <property type="entry name" value="ABC TRANSPORTER ATP-BINDING PROTEIN NATA"/>
    <property type="match status" value="1"/>
</dbReference>
<keyword evidence="4" id="KW-1003">Cell membrane</keyword>
<keyword evidence="9" id="KW-0046">Antibiotic resistance</keyword>
<evidence type="ECO:0000256" key="4">
    <source>
        <dbReference type="ARBA" id="ARBA00022475"/>
    </source>
</evidence>
<dbReference type="KEGG" id="gob:Gobs_1027"/>
<reference evidence="12 13" key="1">
    <citation type="journal article" date="2010" name="Stand. Genomic Sci.">
        <title>Complete genome sequence of Geodermatophilus obscurus type strain (G-20).</title>
        <authorList>
            <person name="Ivanova N."/>
            <person name="Sikorski J."/>
            <person name="Jando M."/>
            <person name="Munk C."/>
            <person name="Lapidus A."/>
            <person name="Glavina Del Rio T."/>
            <person name="Copeland A."/>
            <person name="Tice H."/>
            <person name="Cheng J.-F."/>
            <person name="Lucas S."/>
            <person name="Chen F."/>
            <person name="Nolan M."/>
            <person name="Bruce D."/>
            <person name="Goodwin L."/>
            <person name="Pitluck S."/>
            <person name="Mavromatis K."/>
            <person name="Mikhailova N."/>
            <person name="Pati A."/>
            <person name="Chen A."/>
            <person name="Palaniappan K."/>
            <person name="Land M."/>
            <person name="Hauser L."/>
            <person name="Chang Y.-J."/>
            <person name="Jeffries C.D."/>
            <person name="Meincke L."/>
            <person name="Brettin T."/>
            <person name="Detter J.C."/>
            <person name="Detter J.C."/>
            <person name="Rohde M."/>
            <person name="Goeker M."/>
            <person name="Bristow J."/>
            <person name="Eisen J.A."/>
            <person name="Markowitz V."/>
            <person name="Hugenholtz P."/>
            <person name="Kyrpides N.C."/>
            <person name="Klenk H.-P."/>
        </authorList>
    </citation>
    <scope>NUCLEOTIDE SEQUENCE [LARGE SCALE GENOMIC DNA]</scope>
    <source>
        <strain evidence="13">ATCC 25078 / DSM 43160 / JCM 3152 / KCC A-0152 / KCTC 9177 / NBRC 13315 / NRRL B-3577 / G-20</strain>
    </source>
</reference>
<evidence type="ECO:0000256" key="6">
    <source>
        <dbReference type="ARBA" id="ARBA00022840"/>
    </source>
</evidence>
<keyword evidence="8" id="KW-0472">Membrane</keyword>
<keyword evidence="3" id="KW-0813">Transport</keyword>
<dbReference type="SUPFAM" id="SSF52540">
    <property type="entry name" value="P-loop containing nucleoside triphosphate hydrolases"/>
    <property type="match status" value="1"/>
</dbReference>
<evidence type="ECO:0000256" key="9">
    <source>
        <dbReference type="ARBA" id="ARBA00023251"/>
    </source>
</evidence>
<evidence type="ECO:0000256" key="7">
    <source>
        <dbReference type="ARBA" id="ARBA00022967"/>
    </source>
</evidence>
<evidence type="ECO:0000256" key="2">
    <source>
        <dbReference type="ARBA" id="ARBA00005417"/>
    </source>
</evidence>
<evidence type="ECO:0000256" key="1">
    <source>
        <dbReference type="ARBA" id="ARBA00004202"/>
    </source>
</evidence>
<keyword evidence="5" id="KW-0547">Nucleotide-binding</keyword>
<dbReference type="Gene3D" id="3.40.50.300">
    <property type="entry name" value="P-loop containing nucleotide triphosphate hydrolases"/>
    <property type="match status" value="1"/>
</dbReference>
<dbReference type="CDD" id="cd03230">
    <property type="entry name" value="ABC_DR_subfamily_A"/>
    <property type="match status" value="1"/>
</dbReference>
<protein>
    <submittedName>
        <fullName evidence="12">ABC transporter related protein</fullName>
    </submittedName>
</protein>